<dbReference type="InterPro" id="IPR014710">
    <property type="entry name" value="RmlC-like_jellyroll"/>
</dbReference>
<keyword evidence="2" id="KW-0479">Metal-binding</keyword>
<evidence type="ECO:0000313" key="6">
    <source>
        <dbReference type="EMBL" id="SER84000.1"/>
    </source>
</evidence>
<dbReference type="RefSeq" id="WP_090625446.1">
    <property type="nucleotide sequence ID" value="NZ_FOFJ01000101.1"/>
</dbReference>
<evidence type="ECO:0000313" key="7">
    <source>
        <dbReference type="Proteomes" id="UP000199267"/>
    </source>
</evidence>
<dbReference type="Pfam" id="PF05726">
    <property type="entry name" value="Pirin_C"/>
    <property type="match status" value="1"/>
</dbReference>
<dbReference type="Gene3D" id="2.60.120.10">
    <property type="entry name" value="Jelly Rolls"/>
    <property type="match status" value="2"/>
</dbReference>
<feature type="binding site" evidence="2">
    <location>
        <position position="64"/>
    </location>
    <ligand>
        <name>Fe cation</name>
        <dbReference type="ChEBI" id="CHEBI:24875"/>
    </ligand>
</feature>
<dbReference type="InterPro" id="IPR008778">
    <property type="entry name" value="Pirin_C_dom"/>
</dbReference>
<feature type="binding site" evidence="2">
    <location>
        <position position="108"/>
    </location>
    <ligand>
        <name>Fe cation</name>
        <dbReference type="ChEBI" id="CHEBI:24875"/>
    </ligand>
</feature>
<accession>A0A1H9SG36</accession>
<dbReference type="PANTHER" id="PTHR13903:SF8">
    <property type="entry name" value="PIRIN"/>
    <property type="match status" value="1"/>
</dbReference>
<dbReference type="EMBL" id="FOFJ01000101">
    <property type="protein sequence ID" value="SER84000.1"/>
    <property type="molecule type" value="Genomic_DNA"/>
</dbReference>
<dbReference type="CDD" id="cd02909">
    <property type="entry name" value="cupin_pirin_N"/>
    <property type="match status" value="1"/>
</dbReference>
<dbReference type="GO" id="GO:0046872">
    <property type="term" value="F:metal ion binding"/>
    <property type="evidence" value="ECO:0007669"/>
    <property type="project" value="UniProtKB-KW"/>
</dbReference>
<comment type="cofactor">
    <cofactor evidence="2">
        <name>Fe cation</name>
        <dbReference type="ChEBI" id="CHEBI:24875"/>
    </cofactor>
    <text evidence="2">Binds 1 Fe cation per subunit.</text>
</comment>
<dbReference type="InterPro" id="IPR012093">
    <property type="entry name" value="Pirin"/>
</dbReference>
<comment type="similarity">
    <text evidence="1 3">Belongs to the pirin family.</text>
</comment>
<protein>
    <recommendedName>
        <fullName evidence="8">Pirin</fullName>
    </recommendedName>
</protein>
<organism evidence="6 7">
    <name type="scientific">Azotobacter beijerinckii</name>
    <dbReference type="NCBI Taxonomy" id="170623"/>
    <lineage>
        <taxon>Bacteria</taxon>
        <taxon>Pseudomonadati</taxon>
        <taxon>Pseudomonadota</taxon>
        <taxon>Gammaproteobacteria</taxon>
        <taxon>Pseudomonadales</taxon>
        <taxon>Pseudomonadaceae</taxon>
        <taxon>Azotobacter</taxon>
    </lineage>
</organism>
<evidence type="ECO:0000259" key="4">
    <source>
        <dbReference type="Pfam" id="PF02678"/>
    </source>
</evidence>
<name>A0A1H9SG36_9GAMM</name>
<evidence type="ECO:0000256" key="1">
    <source>
        <dbReference type="ARBA" id="ARBA00008416"/>
    </source>
</evidence>
<evidence type="ECO:0000259" key="5">
    <source>
        <dbReference type="Pfam" id="PF05726"/>
    </source>
</evidence>
<keyword evidence="2" id="KW-0408">Iron</keyword>
<evidence type="ECO:0000256" key="3">
    <source>
        <dbReference type="RuleBase" id="RU003457"/>
    </source>
</evidence>
<dbReference type="Pfam" id="PF02678">
    <property type="entry name" value="Pirin"/>
    <property type="match status" value="1"/>
</dbReference>
<dbReference type="InterPro" id="IPR011051">
    <property type="entry name" value="RmlC_Cupin_sf"/>
</dbReference>
<feature type="domain" description="Pirin C-terminal" evidence="5">
    <location>
        <begin position="183"/>
        <end position="283"/>
    </location>
</feature>
<dbReference type="InterPro" id="IPR003829">
    <property type="entry name" value="Pirin_N_dom"/>
</dbReference>
<gene>
    <name evidence="6" type="ORF">SAMN04244573_04430</name>
</gene>
<feature type="domain" description="Pirin N-terminal" evidence="4">
    <location>
        <begin position="25"/>
        <end position="130"/>
    </location>
</feature>
<dbReference type="Proteomes" id="UP000199267">
    <property type="component" value="Unassembled WGS sequence"/>
</dbReference>
<dbReference type="AlphaFoldDB" id="A0A1H9SG36"/>
<evidence type="ECO:0000256" key="2">
    <source>
        <dbReference type="PIRSR" id="PIRSR006232-1"/>
    </source>
</evidence>
<proteinExistence type="inferred from homology"/>
<reference evidence="6 7" key="1">
    <citation type="submission" date="2016-10" db="EMBL/GenBank/DDBJ databases">
        <authorList>
            <person name="de Groot N.N."/>
        </authorList>
    </citation>
    <scope>NUCLEOTIDE SEQUENCE [LARGE SCALE GENOMIC DNA]</scope>
    <source>
        <strain evidence="6 7">DSM 378</strain>
    </source>
</reference>
<dbReference type="PIRSF" id="PIRSF006232">
    <property type="entry name" value="Pirin"/>
    <property type="match status" value="1"/>
</dbReference>
<feature type="binding site" evidence="2">
    <location>
        <position position="66"/>
    </location>
    <ligand>
        <name>Fe cation</name>
        <dbReference type="ChEBI" id="CHEBI:24875"/>
    </ligand>
</feature>
<sequence>MTVQTSSPSAIEQIILPNVRDIGGFDVRRALPSAQWRMVGPFIFLDSFGPVVFRPGEGVDTRPHPHIGLSTISYLLQGEMLHRDSAGHIQQLRAGEINLMTAGRGIVHSERSSDPVRASGGRLKGFQAWVALPEAHEETDPGFQHLLAERIPLIQGDGASLSLLAGSLEGVQSPTQTVSDLFYADLQLQAGACYRLSAEHIERALYMVGGEVEVVGQPGRFGADRLVVLRPDSEVVLRAVGPTRLLLLGGEPLEGRRHIYWNFVSSRPERILQAAEDWRARRFPDVPGDDEFIPLPADSQVRWRFKATPFKVFT</sequence>
<dbReference type="PANTHER" id="PTHR13903">
    <property type="entry name" value="PIRIN-RELATED"/>
    <property type="match status" value="1"/>
</dbReference>
<evidence type="ECO:0008006" key="8">
    <source>
        <dbReference type="Google" id="ProtNLM"/>
    </source>
</evidence>
<feature type="binding site" evidence="2">
    <location>
        <position position="110"/>
    </location>
    <ligand>
        <name>Fe cation</name>
        <dbReference type="ChEBI" id="CHEBI:24875"/>
    </ligand>
</feature>
<dbReference type="SUPFAM" id="SSF51182">
    <property type="entry name" value="RmlC-like cupins"/>
    <property type="match status" value="1"/>
</dbReference>